<dbReference type="GeneID" id="24139760"/>
<comment type="subcellular location">
    <subcellularLocation>
        <location evidence="1">Mitochondrion</location>
    </subcellularLocation>
</comment>
<keyword evidence="3" id="KW-0809">Transit peptide</keyword>
<dbReference type="PANTHER" id="PTHR43602">
    <property type="match status" value="1"/>
</dbReference>
<dbReference type="Proteomes" id="UP000030745">
    <property type="component" value="Unassembled WGS sequence"/>
</dbReference>
<dbReference type="GO" id="GO:0006631">
    <property type="term" value="P:fatty acid metabolic process"/>
    <property type="evidence" value="ECO:0007669"/>
    <property type="project" value="UniProtKB-KW"/>
</dbReference>
<evidence type="ECO:0000256" key="3">
    <source>
        <dbReference type="ARBA" id="ARBA00022946"/>
    </source>
</evidence>
<evidence type="ECO:0000256" key="6">
    <source>
        <dbReference type="ARBA" id="ARBA00037410"/>
    </source>
</evidence>
<dbReference type="NCBIfam" id="NF006008">
    <property type="entry name" value="PRK08139.1"/>
    <property type="match status" value="1"/>
</dbReference>
<dbReference type="InterPro" id="IPR001753">
    <property type="entry name" value="Enoyl-CoA_hydra/iso"/>
</dbReference>
<evidence type="ECO:0000256" key="1">
    <source>
        <dbReference type="ARBA" id="ARBA00004173"/>
    </source>
</evidence>
<keyword evidence="2" id="KW-0276">Fatty acid metabolism</keyword>
<evidence type="ECO:0000256" key="7">
    <source>
        <dbReference type="ARBA" id="ARBA00040545"/>
    </source>
</evidence>
<accession>A0A067BHN9</accession>
<dbReference type="VEuPathDB" id="FungiDB:SPRG_18235"/>
<keyword evidence="9" id="KW-1185">Reference proteome</keyword>
<evidence type="ECO:0000313" key="9">
    <source>
        <dbReference type="Proteomes" id="UP000030745"/>
    </source>
</evidence>
<reference evidence="8 9" key="1">
    <citation type="journal article" date="2013" name="PLoS Genet.">
        <title>Distinctive expansion of potential virulence genes in the genome of the oomycete fish pathogen Saprolegnia parasitica.</title>
        <authorList>
            <person name="Jiang R.H."/>
            <person name="de Bruijn I."/>
            <person name="Haas B.J."/>
            <person name="Belmonte R."/>
            <person name="Lobach L."/>
            <person name="Christie J."/>
            <person name="van den Ackerveken G."/>
            <person name="Bottin A."/>
            <person name="Bulone V."/>
            <person name="Diaz-Moreno S.M."/>
            <person name="Dumas B."/>
            <person name="Fan L."/>
            <person name="Gaulin E."/>
            <person name="Govers F."/>
            <person name="Grenville-Briggs L.J."/>
            <person name="Horner N.R."/>
            <person name="Levin J.Z."/>
            <person name="Mammella M."/>
            <person name="Meijer H.J."/>
            <person name="Morris P."/>
            <person name="Nusbaum C."/>
            <person name="Oome S."/>
            <person name="Phillips A.J."/>
            <person name="van Rooyen D."/>
            <person name="Rzeszutek E."/>
            <person name="Saraiva M."/>
            <person name="Secombes C.J."/>
            <person name="Seidl M.F."/>
            <person name="Snel B."/>
            <person name="Stassen J.H."/>
            <person name="Sykes S."/>
            <person name="Tripathy S."/>
            <person name="van den Berg H."/>
            <person name="Vega-Arreguin J.C."/>
            <person name="Wawra S."/>
            <person name="Young S.K."/>
            <person name="Zeng Q."/>
            <person name="Dieguez-Uribeondo J."/>
            <person name="Russ C."/>
            <person name="Tyler B.M."/>
            <person name="van West P."/>
        </authorList>
    </citation>
    <scope>NUCLEOTIDE SEQUENCE [LARGE SCALE GENOMIC DNA]</scope>
    <source>
        <strain evidence="8 9">CBS 223.65</strain>
    </source>
</reference>
<dbReference type="SUPFAM" id="SSF52096">
    <property type="entry name" value="ClpP/crotonase"/>
    <property type="match status" value="1"/>
</dbReference>
<dbReference type="GO" id="GO:0005739">
    <property type="term" value="C:mitochondrion"/>
    <property type="evidence" value="ECO:0007669"/>
    <property type="project" value="UniProtKB-SubCell"/>
</dbReference>
<dbReference type="CDD" id="cd06558">
    <property type="entry name" value="crotonase-like"/>
    <property type="match status" value="1"/>
</dbReference>
<evidence type="ECO:0000256" key="2">
    <source>
        <dbReference type="ARBA" id="ARBA00022832"/>
    </source>
</evidence>
<dbReference type="PANTHER" id="PTHR43602:SF1">
    <property type="entry name" value="ENOYL-COA HYDRATASE DOMAIN-CONTAINING PROTEIN 3, MITOCHONDRIAL"/>
    <property type="match status" value="1"/>
</dbReference>
<evidence type="ECO:0000256" key="4">
    <source>
        <dbReference type="ARBA" id="ARBA00023098"/>
    </source>
</evidence>
<dbReference type="Gene3D" id="1.10.12.10">
    <property type="entry name" value="Lyase 2-enoyl-coa Hydratase, Chain A, domain 2"/>
    <property type="match status" value="1"/>
</dbReference>
<dbReference type="Gene3D" id="3.90.226.10">
    <property type="entry name" value="2-enoyl-CoA Hydratase, Chain A, domain 1"/>
    <property type="match status" value="1"/>
</dbReference>
<dbReference type="OrthoDB" id="2139957at2759"/>
<keyword evidence="5" id="KW-0496">Mitochondrion</keyword>
<dbReference type="RefSeq" id="XP_012213062.1">
    <property type="nucleotide sequence ID" value="XM_012357672.1"/>
</dbReference>
<dbReference type="InterPro" id="IPR014748">
    <property type="entry name" value="Enoyl-CoA_hydra_C"/>
</dbReference>
<dbReference type="Pfam" id="PF00378">
    <property type="entry name" value="ECH_1"/>
    <property type="match status" value="1"/>
</dbReference>
<evidence type="ECO:0000256" key="5">
    <source>
        <dbReference type="ARBA" id="ARBA00023128"/>
    </source>
</evidence>
<dbReference type="OMA" id="KVIIISX"/>
<keyword evidence="4" id="KW-0443">Lipid metabolism</keyword>
<evidence type="ECO:0000313" key="8">
    <source>
        <dbReference type="EMBL" id="KDO16230.1"/>
    </source>
</evidence>
<comment type="function">
    <text evidence="6">May play a role in fatty acid biosynthesis and insulin sensitivity.</text>
</comment>
<gene>
    <name evidence="8" type="ORF">SPRG_18235</name>
</gene>
<dbReference type="AlphaFoldDB" id="A0A067BHN9"/>
<protein>
    <recommendedName>
        <fullName evidence="7">Enoyl-CoA hydratase domain-containing protein 3, mitochondrial</fullName>
    </recommendedName>
</protein>
<sequence>MLSKVVRDGVCELTLTSAKTRNALGLGLIRELQDALCSIHEDRAVRVVVLGAEGPAFCSGHNLKEMHAAREACASNDQVLASSDGARELKETFDACSRMMQSILTLHQPVIAKVNGVATAAGCQLVATCDLAFATPQSQFCTPGVNIGLFCSTPGVALGRAVGRKQAMRMLLTGDLVSADDAVHMGLLNDVVPEAELDAHVSALAQQIASKSPTALRLGKRAFYRQLEMPVGDAYAYASSVMWTNMMAEDARHGIGAFLAKTTPTWQD</sequence>
<name>A0A067BHN9_SAPPC</name>
<dbReference type="GO" id="GO:0016836">
    <property type="term" value="F:hydro-lyase activity"/>
    <property type="evidence" value="ECO:0007669"/>
    <property type="project" value="TreeGrafter"/>
</dbReference>
<dbReference type="KEGG" id="spar:SPRG_18235"/>
<dbReference type="InterPro" id="IPR029045">
    <property type="entry name" value="ClpP/crotonase-like_dom_sf"/>
</dbReference>
<proteinExistence type="predicted"/>
<dbReference type="InterPro" id="IPR052377">
    <property type="entry name" value="Mitochondrial_ECH-domain"/>
</dbReference>
<organism evidence="8 9">
    <name type="scientific">Saprolegnia parasitica (strain CBS 223.65)</name>
    <dbReference type="NCBI Taxonomy" id="695850"/>
    <lineage>
        <taxon>Eukaryota</taxon>
        <taxon>Sar</taxon>
        <taxon>Stramenopiles</taxon>
        <taxon>Oomycota</taxon>
        <taxon>Saprolegniomycetes</taxon>
        <taxon>Saprolegniales</taxon>
        <taxon>Saprolegniaceae</taxon>
        <taxon>Saprolegnia</taxon>
    </lineage>
</organism>
<dbReference type="EMBL" id="KK584254">
    <property type="protein sequence ID" value="KDO16230.1"/>
    <property type="molecule type" value="Genomic_DNA"/>
</dbReference>